<gene>
    <name evidence="4" type="ORF">GMBLW1_17520</name>
</gene>
<dbReference type="PANTHER" id="PTHR48081">
    <property type="entry name" value="AB HYDROLASE SUPERFAMILY PROTEIN C4A8.06C"/>
    <property type="match status" value="1"/>
</dbReference>
<evidence type="ECO:0000313" key="4">
    <source>
        <dbReference type="EMBL" id="VIP02208.1"/>
    </source>
</evidence>
<dbReference type="InterPro" id="IPR029058">
    <property type="entry name" value="AB_hydrolase_fold"/>
</dbReference>
<keyword evidence="5" id="KW-1185">Reference proteome</keyword>
<keyword evidence="4" id="KW-0326">Glycosidase</keyword>
<dbReference type="AlphaFoldDB" id="A0A6C2YKV2"/>
<dbReference type="EMBL" id="LR586016">
    <property type="protein sequence ID" value="VIP02208.1"/>
    <property type="molecule type" value="Genomic_DNA"/>
</dbReference>
<keyword evidence="2" id="KW-0732">Signal</keyword>
<dbReference type="EMBL" id="LR593887">
    <property type="protein sequence ID" value="VTS00711.1"/>
    <property type="molecule type" value="Genomic_DNA"/>
</dbReference>
<organism evidence="4">
    <name type="scientific">Tuwongella immobilis</name>
    <dbReference type="NCBI Taxonomy" id="692036"/>
    <lineage>
        <taxon>Bacteria</taxon>
        <taxon>Pseudomonadati</taxon>
        <taxon>Planctomycetota</taxon>
        <taxon>Planctomycetia</taxon>
        <taxon>Gemmatales</taxon>
        <taxon>Gemmataceae</taxon>
        <taxon>Tuwongella</taxon>
    </lineage>
</organism>
<reference evidence="4" key="1">
    <citation type="submission" date="2019-04" db="EMBL/GenBank/DDBJ databases">
        <authorList>
            <consortium name="Science for Life Laboratories"/>
        </authorList>
    </citation>
    <scope>NUCLEOTIDE SEQUENCE</scope>
    <source>
        <strain evidence="4">MBLW1</strain>
    </source>
</reference>
<sequence>MLTSVCLMAALLAPAADAVAPVRPVHRLWAADAPGAKGTTPADIPTLTVYAPEKPNGTAVVVCPGGGYGGLAMDHEGKQIGEWLTARGVTAFVLVYRHAPKYAEPTPKLDVQRAIRWVRSHAKEYSVTESRVGVWGFSAGGHLASTAATHFDAGDPKADDLIDRQSSRPDFAILAYPVISMEDGQTHGGSKRNLLGMKPTPEKIKEYNNHQRVTANTPPTFLFHTTEDKAVLPINSILFYTACVEHKVPVELHIYEKGAHGVGLAQRDPVLRTWSDRLDAWLGTRGFLPKN</sequence>
<name>A0A6C2YKV2_9BACT</name>
<proteinExistence type="predicted"/>
<dbReference type="InterPro" id="IPR050300">
    <property type="entry name" value="GDXG_lipolytic_enzyme"/>
</dbReference>
<evidence type="ECO:0000256" key="1">
    <source>
        <dbReference type="ARBA" id="ARBA00022801"/>
    </source>
</evidence>
<feature type="domain" description="BD-FAE-like" evidence="3">
    <location>
        <begin position="48"/>
        <end position="241"/>
    </location>
</feature>
<feature type="chain" id="PRO_5036172730" description="BD-FAE-like domain-containing protein" evidence="2">
    <location>
        <begin position="19"/>
        <end position="291"/>
    </location>
</feature>
<dbReference type="Proteomes" id="UP000464378">
    <property type="component" value="Chromosome"/>
</dbReference>
<dbReference type="GO" id="GO:0045493">
    <property type="term" value="P:xylan catabolic process"/>
    <property type="evidence" value="ECO:0007669"/>
    <property type="project" value="UniProtKB-KW"/>
</dbReference>
<protein>
    <recommendedName>
        <fullName evidence="3">BD-FAE-like domain-containing protein</fullName>
    </recommendedName>
</protein>
<dbReference type="SUPFAM" id="SSF53474">
    <property type="entry name" value="alpha/beta-Hydrolases"/>
    <property type="match status" value="1"/>
</dbReference>
<evidence type="ECO:0000313" key="5">
    <source>
        <dbReference type="Proteomes" id="UP000464378"/>
    </source>
</evidence>
<dbReference type="PANTHER" id="PTHR48081:SF6">
    <property type="entry name" value="PEPTIDASE S9 PROLYL OLIGOPEPTIDASE CATALYTIC DOMAIN-CONTAINING PROTEIN"/>
    <property type="match status" value="1"/>
</dbReference>
<keyword evidence="4" id="KW-0858">Xylan degradation</keyword>
<dbReference type="KEGG" id="tim:GMBLW1_17520"/>
<dbReference type="InParanoid" id="A0A6C2YKV2"/>
<evidence type="ECO:0000259" key="3">
    <source>
        <dbReference type="Pfam" id="PF20434"/>
    </source>
</evidence>
<evidence type="ECO:0000256" key="2">
    <source>
        <dbReference type="SAM" id="SignalP"/>
    </source>
</evidence>
<dbReference type="Pfam" id="PF20434">
    <property type="entry name" value="BD-FAE"/>
    <property type="match status" value="1"/>
</dbReference>
<accession>A0A6C2YKV2</accession>
<dbReference type="InterPro" id="IPR049492">
    <property type="entry name" value="BD-FAE-like_dom"/>
</dbReference>
<dbReference type="GO" id="GO:0016798">
    <property type="term" value="F:hydrolase activity, acting on glycosyl bonds"/>
    <property type="evidence" value="ECO:0007669"/>
    <property type="project" value="UniProtKB-KW"/>
</dbReference>
<dbReference type="RefSeq" id="WP_232056025.1">
    <property type="nucleotide sequence ID" value="NZ_LR593887.1"/>
</dbReference>
<keyword evidence="4" id="KW-0119">Carbohydrate metabolism</keyword>
<keyword evidence="1 4" id="KW-0378">Hydrolase</keyword>
<dbReference type="Gene3D" id="3.40.50.1820">
    <property type="entry name" value="alpha/beta hydrolase"/>
    <property type="match status" value="1"/>
</dbReference>
<keyword evidence="4" id="KW-0624">Polysaccharide degradation</keyword>
<feature type="signal peptide" evidence="2">
    <location>
        <begin position="1"/>
        <end position="18"/>
    </location>
</feature>